<keyword evidence="2" id="KW-1185">Reference proteome</keyword>
<name>A0AAW0VVN0_CHEQU</name>
<gene>
    <name evidence="1" type="ORF">OTU49_012948</name>
</gene>
<protein>
    <submittedName>
        <fullName evidence="1">Uncharacterized protein</fullName>
    </submittedName>
</protein>
<comment type="caution">
    <text evidence="1">The sequence shown here is derived from an EMBL/GenBank/DDBJ whole genome shotgun (WGS) entry which is preliminary data.</text>
</comment>
<reference evidence="1 2" key="1">
    <citation type="journal article" date="2024" name="BMC Genomics">
        <title>Genome assembly of redclaw crayfish (Cherax quadricarinatus) provides insights into its immune adaptation and hypoxia tolerance.</title>
        <authorList>
            <person name="Liu Z."/>
            <person name="Zheng J."/>
            <person name="Li H."/>
            <person name="Fang K."/>
            <person name="Wang S."/>
            <person name="He J."/>
            <person name="Zhou D."/>
            <person name="Weng S."/>
            <person name="Chi M."/>
            <person name="Gu Z."/>
            <person name="He J."/>
            <person name="Li F."/>
            <person name="Wang M."/>
        </authorList>
    </citation>
    <scope>NUCLEOTIDE SEQUENCE [LARGE SCALE GENOMIC DNA]</scope>
    <source>
        <strain evidence="1">ZL_2023a</strain>
    </source>
</reference>
<accession>A0AAW0VVN0</accession>
<dbReference type="EMBL" id="JARKIK010000131">
    <property type="protein sequence ID" value="KAK8721068.1"/>
    <property type="molecule type" value="Genomic_DNA"/>
</dbReference>
<sequence>ARSESLLAPALRDVLQLRLLREASCGGRSLWSCILISRIRAALLILQRRFLEHQHDNSPADNQLSVVSTQKRFSRRKGVLKPSQWSHLGLLHQRSSTAFLVALKHYLTREYSSDHSFYTAPDSSNIHGASGYTDVHGLSNTLGSQNKFIDSSNSGSLDVSSSRNFDFQKDLECFNSSGGFHCFNRKKNTVN</sequence>
<evidence type="ECO:0000313" key="2">
    <source>
        <dbReference type="Proteomes" id="UP001445076"/>
    </source>
</evidence>
<dbReference type="AlphaFoldDB" id="A0AAW0VVN0"/>
<feature type="non-terminal residue" evidence="1">
    <location>
        <position position="1"/>
    </location>
</feature>
<proteinExistence type="predicted"/>
<organism evidence="1 2">
    <name type="scientific">Cherax quadricarinatus</name>
    <name type="common">Australian red claw crayfish</name>
    <dbReference type="NCBI Taxonomy" id="27406"/>
    <lineage>
        <taxon>Eukaryota</taxon>
        <taxon>Metazoa</taxon>
        <taxon>Ecdysozoa</taxon>
        <taxon>Arthropoda</taxon>
        <taxon>Crustacea</taxon>
        <taxon>Multicrustacea</taxon>
        <taxon>Malacostraca</taxon>
        <taxon>Eumalacostraca</taxon>
        <taxon>Eucarida</taxon>
        <taxon>Decapoda</taxon>
        <taxon>Pleocyemata</taxon>
        <taxon>Astacidea</taxon>
        <taxon>Parastacoidea</taxon>
        <taxon>Parastacidae</taxon>
        <taxon>Cherax</taxon>
    </lineage>
</organism>
<evidence type="ECO:0000313" key="1">
    <source>
        <dbReference type="EMBL" id="KAK8721068.1"/>
    </source>
</evidence>
<dbReference type="Proteomes" id="UP001445076">
    <property type="component" value="Unassembled WGS sequence"/>
</dbReference>